<organism evidence="4 5">
    <name type="scientific">Nocardiopsis aegyptia</name>
    <dbReference type="NCBI Taxonomy" id="220378"/>
    <lineage>
        <taxon>Bacteria</taxon>
        <taxon>Bacillati</taxon>
        <taxon>Actinomycetota</taxon>
        <taxon>Actinomycetes</taxon>
        <taxon>Streptosporangiales</taxon>
        <taxon>Nocardiopsidaceae</taxon>
        <taxon>Nocardiopsis</taxon>
    </lineage>
</organism>
<evidence type="ECO:0000313" key="5">
    <source>
        <dbReference type="Proteomes" id="UP000572051"/>
    </source>
</evidence>
<dbReference type="CDD" id="cd01104">
    <property type="entry name" value="HTH_MlrA-CarA"/>
    <property type="match status" value="1"/>
</dbReference>
<name>A0A7Z0JC84_9ACTN</name>
<dbReference type="InterPro" id="IPR000551">
    <property type="entry name" value="MerR-type_HTH_dom"/>
</dbReference>
<dbReference type="PROSITE" id="PS50937">
    <property type="entry name" value="HTH_MERR_2"/>
    <property type="match status" value="1"/>
</dbReference>
<reference evidence="4 5" key="1">
    <citation type="submission" date="2020-07" db="EMBL/GenBank/DDBJ databases">
        <title>Sequencing the genomes of 1000 actinobacteria strains.</title>
        <authorList>
            <person name="Klenk H.-P."/>
        </authorList>
    </citation>
    <scope>NUCLEOTIDE SEQUENCE [LARGE SCALE GENOMIC DNA]</scope>
    <source>
        <strain evidence="4 5">DSM 44442</strain>
    </source>
</reference>
<dbReference type="SMART" id="SM00422">
    <property type="entry name" value="HTH_MERR"/>
    <property type="match status" value="1"/>
</dbReference>
<dbReference type="PANTHER" id="PTHR30204">
    <property type="entry name" value="REDOX-CYCLING DRUG-SENSING TRANSCRIPTIONAL ACTIVATOR SOXR"/>
    <property type="match status" value="1"/>
</dbReference>
<dbReference type="Gene3D" id="1.10.1660.10">
    <property type="match status" value="1"/>
</dbReference>
<dbReference type="SUPFAM" id="SSF46955">
    <property type="entry name" value="Putative DNA-binding domain"/>
    <property type="match status" value="1"/>
</dbReference>
<dbReference type="GO" id="GO:0046872">
    <property type="term" value="F:metal ion binding"/>
    <property type="evidence" value="ECO:0007669"/>
    <property type="project" value="InterPro"/>
</dbReference>
<dbReference type="InterPro" id="IPR003759">
    <property type="entry name" value="Cbl-bd_cap"/>
</dbReference>
<dbReference type="InterPro" id="IPR009061">
    <property type="entry name" value="DNA-bd_dom_put_sf"/>
</dbReference>
<feature type="compositionally biased region" description="Low complexity" evidence="2">
    <location>
        <begin position="86"/>
        <end position="97"/>
    </location>
</feature>
<evidence type="ECO:0000313" key="4">
    <source>
        <dbReference type="EMBL" id="NYJ36692.1"/>
    </source>
</evidence>
<dbReference type="GO" id="GO:0003677">
    <property type="term" value="F:DNA binding"/>
    <property type="evidence" value="ECO:0007669"/>
    <property type="project" value="UniProtKB-KW"/>
</dbReference>
<dbReference type="SUPFAM" id="SSF52242">
    <property type="entry name" value="Cobalamin (vitamin B12)-binding domain"/>
    <property type="match status" value="1"/>
</dbReference>
<dbReference type="RefSeq" id="WP_179826782.1">
    <property type="nucleotide sequence ID" value="NZ_JACCFS010000001.1"/>
</dbReference>
<dbReference type="InterPro" id="IPR036724">
    <property type="entry name" value="Cobalamin-bd_sf"/>
</dbReference>
<accession>A0A7Z0JC84</accession>
<dbReference type="PANTHER" id="PTHR30204:SF97">
    <property type="entry name" value="MERR FAMILY REGULATORY PROTEIN"/>
    <property type="match status" value="1"/>
</dbReference>
<dbReference type="EMBL" id="JACCFS010000001">
    <property type="protein sequence ID" value="NYJ36692.1"/>
    <property type="molecule type" value="Genomic_DNA"/>
</dbReference>
<dbReference type="Pfam" id="PF02607">
    <property type="entry name" value="B12-binding_2"/>
    <property type="match status" value="1"/>
</dbReference>
<dbReference type="Gene3D" id="1.10.1240.10">
    <property type="entry name" value="Methionine synthase domain"/>
    <property type="match status" value="1"/>
</dbReference>
<dbReference type="AlphaFoldDB" id="A0A7Z0JC84"/>
<dbReference type="Pfam" id="PF13411">
    <property type="entry name" value="MerR_1"/>
    <property type="match status" value="1"/>
</dbReference>
<proteinExistence type="predicted"/>
<comment type="caution">
    <text evidence="4">The sequence shown here is derived from an EMBL/GenBank/DDBJ whole genome shotgun (WGS) entry which is preliminary data.</text>
</comment>
<sequence>MSDALTPGAAARLLGVAPATLRSWDRRYGIGPRERSPGGHRRYGREDIARLRALCRLVGEGLPPAEAARQALDTRLGSVSEDGAADGDPASADPGLPVGRAGASLQGLARAAARMDADLVESLLEKSLSEAGVVTVWEELAQPLLYGMGRKWEATRTYVEVEHLLSWCVSSALRRVAAGRADEATRERPVLLACTPWEMHGLPVEALAAALREAGSPHRVLGPCTPVEATLRALRRLGPRALVLWSHAPTRADGAVLAAAARAAADAPVGTAVFTAGPGWREVGGAGRLAGGHLTSLRDAVAVLLSGR</sequence>
<evidence type="ECO:0000256" key="1">
    <source>
        <dbReference type="ARBA" id="ARBA00023125"/>
    </source>
</evidence>
<feature type="region of interest" description="Disordered" evidence="2">
    <location>
        <begin position="77"/>
        <end position="99"/>
    </location>
</feature>
<evidence type="ECO:0000256" key="2">
    <source>
        <dbReference type="SAM" id="MobiDB-lite"/>
    </source>
</evidence>
<protein>
    <submittedName>
        <fullName evidence="4">DNA-binding transcriptional MerR regulator</fullName>
    </submittedName>
</protein>
<keyword evidence="5" id="KW-1185">Reference proteome</keyword>
<dbReference type="InterPro" id="IPR036594">
    <property type="entry name" value="Meth_synthase_dom"/>
</dbReference>
<feature type="domain" description="HTH merR-type" evidence="3">
    <location>
        <begin position="4"/>
        <end position="73"/>
    </location>
</feature>
<dbReference type="InterPro" id="IPR047057">
    <property type="entry name" value="MerR_fam"/>
</dbReference>
<dbReference type="Gene3D" id="3.40.50.280">
    <property type="entry name" value="Cobalamin-binding domain"/>
    <property type="match status" value="1"/>
</dbReference>
<evidence type="ECO:0000259" key="3">
    <source>
        <dbReference type="PROSITE" id="PS50937"/>
    </source>
</evidence>
<dbReference type="GO" id="GO:0031419">
    <property type="term" value="F:cobalamin binding"/>
    <property type="evidence" value="ECO:0007669"/>
    <property type="project" value="InterPro"/>
</dbReference>
<dbReference type="Proteomes" id="UP000572051">
    <property type="component" value="Unassembled WGS sequence"/>
</dbReference>
<gene>
    <name evidence="4" type="ORF">HNR10_004573</name>
</gene>
<keyword evidence="1 4" id="KW-0238">DNA-binding</keyword>
<dbReference type="GO" id="GO:0003700">
    <property type="term" value="F:DNA-binding transcription factor activity"/>
    <property type="evidence" value="ECO:0007669"/>
    <property type="project" value="InterPro"/>
</dbReference>